<accession>A0A420RWV8</accession>
<evidence type="ECO:0000313" key="1">
    <source>
        <dbReference type="EMBL" id="RKL21405.1"/>
    </source>
</evidence>
<dbReference type="EMBL" id="MRDB01000137">
    <property type="protein sequence ID" value="RKL21405.1"/>
    <property type="molecule type" value="Genomic_DNA"/>
</dbReference>
<dbReference type="AlphaFoldDB" id="A0A420RWV8"/>
<proteinExistence type="predicted"/>
<reference evidence="1 2" key="1">
    <citation type="journal article" date="2018" name="Sci. Rep.">
        <title>Characterisation of pathogen-specific regions and novel effector candidates in Fusarium oxysporum f. sp. cepae.</title>
        <authorList>
            <person name="Armitage A.D."/>
            <person name="Taylor A."/>
            <person name="Sobczyk M.K."/>
            <person name="Baxter L."/>
            <person name="Greenfield B.P."/>
            <person name="Bates H.J."/>
            <person name="Wilson F."/>
            <person name="Jackson A.C."/>
            <person name="Ott S."/>
            <person name="Harrison R.J."/>
            <person name="Clarkson J.P."/>
        </authorList>
    </citation>
    <scope>NUCLEOTIDE SEQUENCE [LARGE SCALE GENOMIC DNA]</scope>
    <source>
        <strain evidence="1 2">Fp_A8</strain>
    </source>
</reference>
<protein>
    <submittedName>
        <fullName evidence="1">Uncharacterized protein</fullName>
    </submittedName>
</protein>
<sequence length="80" mass="9424">MEYTGRIKVTAEGEGEAIDIPTMHDMPIDQYKEYVKNELFFMDHHEILRSNFCGYPYATTPAQIDAFIEVLREYKRKMVS</sequence>
<dbReference type="Proteomes" id="UP000283569">
    <property type="component" value="Unassembled WGS sequence"/>
</dbReference>
<organism evidence="1 2">
    <name type="scientific">Gibberella intermedia</name>
    <name type="common">Bulb rot disease fungus</name>
    <name type="synonym">Fusarium proliferatum</name>
    <dbReference type="NCBI Taxonomy" id="948311"/>
    <lineage>
        <taxon>Eukaryota</taxon>
        <taxon>Fungi</taxon>
        <taxon>Dikarya</taxon>
        <taxon>Ascomycota</taxon>
        <taxon>Pezizomycotina</taxon>
        <taxon>Sordariomycetes</taxon>
        <taxon>Hypocreomycetidae</taxon>
        <taxon>Hypocreales</taxon>
        <taxon>Nectriaceae</taxon>
        <taxon>Fusarium</taxon>
        <taxon>Fusarium fujikuroi species complex</taxon>
    </lineage>
</organism>
<name>A0A420RWV8_GIBIN</name>
<comment type="caution">
    <text evidence="1">The sequence shown here is derived from an EMBL/GenBank/DDBJ whole genome shotgun (WGS) entry which is preliminary data.</text>
</comment>
<evidence type="ECO:0000313" key="2">
    <source>
        <dbReference type="Proteomes" id="UP000283569"/>
    </source>
</evidence>
<gene>
    <name evidence="1" type="ORF">BFJ72_g14878</name>
</gene>